<feature type="region of interest" description="Disordered" evidence="1">
    <location>
        <begin position="110"/>
        <end position="165"/>
    </location>
</feature>
<name>A0AAJ0MD72_9PEZI</name>
<reference evidence="2" key="1">
    <citation type="journal article" date="2023" name="Mol. Phylogenet. Evol.">
        <title>Genome-scale phylogeny and comparative genomics of the fungal order Sordariales.</title>
        <authorList>
            <person name="Hensen N."/>
            <person name="Bonometti L."/>
            <person name="Westerberg I."/>
            <person name="Brannstrom I.O."/>
            <person name="Guillou S."/>
            <person name="Cros-Aarteil S."/>
            <person name="Calhoun S."/>
            <person name="Haridas S."/>
            <person name="Kuo A."/>
            <person name="Mondo S."/>
            <person name="Pangilinan J."/>
            <person name="Riley R."/>
            <person name="LaButti K."/>
            <person name="Andreopoulos B."/>
            <person name="Lipzen A."/>
            <person name="Chen C."/>
            <person name="Yan M."/>
            <person name="Daum C."/>
            <person name="Ng V."/>
            <person name="Clum A."/>
            <person name="Steindorff A."/>
            <person name="Ohm R.A."/>
            <person name="Martin F."/>
            <person name="Silar P."/>
            <person name="Natvig D.O."/>
            <person name="Lalanne C."/>
            <person name="Gautier V."/>
            <person name="Ament-Velasquez S.L."/>
            <person name="Kruys A."/>
            <person name="Hutchinson M.I."/>
            <person name="Powell A.J."/>
            <person name="Barry K."/>
            <person name="Miller A.N."/>
            <person name="Grigoriev I.V."/>
            <person name="Debuchy R."/>
            <person name="Gladieux P."/>
            <person name="Hiltunen Thoren M."/>
            <person name="Johannesson H."/>
        </authorList>
    </citation>
    <scope>NUCLEOTIDE SEQUENCE</scope>
    <source>
        <strain evidence="2">CBS 955.72</strain>
    </source>
</reference>
<dbReference type="AlphaFoldDB" id="A0AAJ0MD72"/>
<protein>
    <submittedName>
        <fullName evidence="2">Uncharacterized protein</fullName>
    </submittedName>
</protein>
<proteinExistence type="predicted"/>
<evidence type="ECO:0000313" key="3">
    <source>
        <dbReference type="Proteomes" id="UP001275084"/>
    </source>
</evidence>
<comment type="caution">
    <text evidence="2">The sequence shown here is derived from an EMBL/GenBank/DDBJ whole genome shotgun (WGS) entry which is preliminary data.</text>
</comment>
<accession>A0AAJ0MD72</accession>
<feature type="region of interest" description="Disordered" evidence="1">
    <location>
        <begin position="68"/>
        <end position="92"/>
    </location>
</feature>
<sequence>MLSPPARDINVELAAVHSQGAAHATRRGTDGPTHSRLLFRPLFRPTDKSQRAASLDRLVAVLAYAAGCSSRPPRPPQSRSCHAAEARPGSGSKTLANCAVEHRQALGSQALRGQKCRPQAGREAGGRARRLRQQHCSRAGSDTRGPKGKTGGLRARSGPPPVYIDKLHEPHRCKSVRAFGSYDIPALAIRPTWGIPDTMRQ</sequence>
<dbReference type="Proteomes" id="UP001275084">
    <property type="component" value="Unassembled WGS sequence"/>
</dbReference>
<keyword evidence="3" id="KW-1185">Reference proteome</keyword>
<evidence type="ECO:0000256" key="1">
    <source>
        <dbReference type="SAM" id="MobiDB-lite"/>
    </source>
</evidence>
<dbReference type="EMBL" id="JAUIQD010000005">
    <property type="protein sequence ID" value="KAK3350258.1"/>
    <property type="molecule type" value="Genomic_DNA"/>
</dbReference>
<reference evidence="2" key="2">
    <citation type="submission" date="2023-06" db="EMBL/GenBank/DDBJ databases">
        <authorList>
            <consortium name="Lawrence Berkeley National Laboratory"/>
            <person name="Haridas S."/>
            <person name="Hensen N."/>
            <person name="Bonometti L."/>
            <person name="Westerberg I."/>
            <person name="Brannstrom I.O."/>
            <person name="Guillou S."/>
            <person name="Cros-Aarteil S."/>
            <person name="Calhoun S."/>
            <person name="Kuo A."/>
            <person name="Mondo S."/>
            <person name="Pangilinan J."/>
            <person name="Riley R."/>
            <person name="Labutti K."/>
            <person name="Andreopoulos B."/>
            <person name="Lipzen A."/>
            <person name="Chen C."/>
            <person name="Yanf M."/>
            <person name="Daum C."/>
            <person name="Ng V."/>
            <person name="Clum A."/>
            <person name="Steindorff A."/>
            <person name="Ohm R."/>
            <person name="Martin F."/>
            <person name="Silar P."/>
            <person name="Natvig D."/>
            <person name="Lalanne C."/>
            <person name="Gautier V."/>
            <person name="Ament-Velasquez S.L."/>
            <person name="Kruys A."/>
            <person name="Hutchinson M.I."/>
            <person name="Powell A.J."/>
            <person name="Barry K."/>
            <person name="Miller A.N."/>
            <person name="Grigoriev I.V."/>
            <person name="Debuchy R."/>
            <person name="Gladieux P."/>
            <person name="Thoren M.H."/>
            <person name="Johannesson H."/>
        </authorList>
    </citation>
    <scope>NUCLEOTIDE SEQUENCE</scope>
    <source>
        <strain evidence="2">CBS 955.72</strain>
    </source>
</reference>
<gene>
    <name evidence="2" type="ORF">B0T25DRAFT_263025</name>
</gene>
<evidence type="ECO:0000313" key="2">
    <source>
        <dbReference type="EMBL" id="KAK3350258.1"/>
    </source>
</evidence>
<organism evidence="2 3">
    <name type="scientific">Lasiosphaeria hispida</name>
    <dbReference type="NCBI Taxonomy" id="260671"/>
    <lineage>
        <taxon>Eukaryota</taxon>
        <taxon>Fungi</taxon>
        <taxon>Dikarya</taxon>
        <taxon>Ascomycota</taxon>
        <taxon>Pezizomycotina</taxon>
        <taxon>Sordariomycetes</taxon>
        <taxon>Sordariomycetidae</taxon>
        <taxon>Sordariales</taxon>
        <taxon>Lasiosphaeriaceae</taxon>
        <taxon>Lasiosphaeria</taxon>
    </lineage>
</organism>